<dbReference type="InterPro" id="IPR001279">
    <property type="entry name" value="Metallo-B-lactamas"/>
</dbReference>
<keyword evidence="9" id="KW-1185">Reference proteome</keyword>
<evidence type="ECO:0000313" key="9">
    <source>
        <dbReference type="Proteomes" id="UP001159042"/>
    </source>
</evidence>
<accession>A0AAV8VYV1</accession>
<feature type="domain" description="Metallo-beta-lactamase" evidence="7">
    <location>
        <begin position="21"/>
        <end position="185"/>
    </location>
</feature>
<dbReference type="InterPro" id="IPR036866">
    <property type="entry name" value="RibonucZ/Hydroxyglut_hydro"/>
</dbReference>
<dbReference type="CDD" id="cd07711">
    <property type="entry name" value="MBLAC1-like_MBL-fold"/>
    <property type="match status" value="1"/>
</dbReference>
<reference evidence="8 9" key="1">
    <citation type="journal article" date="2023" name="Insect Mol. Biol.">
        <title>Genome sequencing provides insights into the evolution of gene families encoding plant cell wall-degrading enzymes in longhorned beetles.</title>
        <authorList>
            <person name="Shin N.R."/>
            <person name="Okamura Y."/>
            <person name="Kirsch R."/>
            <person name="Pauchet Y."/>
        </authorList>
    </citation>
    <scope>NUCLEOTIDE SEQUENCE [LARGE SCALE GENOMIC DNA]</scope>
    <source>
        <strain evidence="8">EAD_L_NR</strain>
    </source>
</reference>
<dbReference type="SMART" id="SM00849">
    <property type="entry name" value="Lactamase_B"/>
    <property type="match status" value="1"/>
</dbReference>
<dbReference type="SUPFAM" id="SSF56281">
    <property type="entry name" value="Metallo-hydrolase/oxidoreductase"/>
    <property type="match status" value="1"/>
</dbReference>
<dbReference type="Gene3D" id="3.60.15.10">
    <property type="entry name" value="Ribonuclease Z/Hydroxyacylglutathione hydrolase-like"/>
    <property type="match status" value="1"/>
</dbReference>
<dbReference type="Proteomes" id="UP001159042">
    <property type="component" value="Unassembled WGS sequence"/>
</dbReference>
<evidence type="ECO:0000256" key="2">
    <source>
        <dbReference type="ARBA" id="ARBA00011738"/>
    </source>
</evidence>
<dbReference type="PANTHER" id="PTHR23200:SF48">
    <property type="entry name" value="METALLO-BETA-LACTAMASE DOMAIN-CONTAINING PROTEIN 1"/>
    <property type="match status" value="1"/>
</dbReference>
<gene>
    <name evidence="8" type="ORF">NQ315_002149</name>
</gene>
<protein>
    <recommendedName>
        <fullName evidence="3">Metallo-beta-lactamase domain-containing protein 1</fullName>
    </recommendedName>
    <alternativeName>
        <fullName evidence="4">Endoribonuclease MBLAC1</fullName>
    </alternativeName>
</protein>
<evidence type="ECO:0000313" key="8">
    <source>
        <dbReference type="EMBL" id="KAJ8919528.1"/>
    </source>
</evidence>
<dbReference type="AlphaFoldDB" id="A0AAV8VYV1"/>
<comment type="caution">
    <text evidence="8">The sequence shown here is derived from an EMBL/GenBank/DDBJ whole genome shotgun (WGS) entry which is preliminary data.</text>
</comment>
<dbReference type="InterPro" id="IPR039344">
    <property type="entry name" value="MBLAC1"/>
</dbReference>
<evidence type="ECO:0000256" key="5">
    <source>
        <dbReference type="ARBA" id="ARBA00044690"/>
    </source>
</evidence>
<evidence type="ECO:0000256" key="6">
    <source>
        <dbReference type="ARBA" id="ARBA00045869"/>
    </source>
</evidence>
<evidence type="ECO:0000256" key="1">
    <source>
        <dbReference type="ARBA" id="ARBA00004514"/>
    </source>
</evidence>
<comment type="subcellular location">
    <subcellularLocation>
        <location evidence="1">Cytoplasm</location>
        <location evidence="1">Cytosol</location>
    </subcellularLocation>
</comment>
<comment type="function">
    <text evidence="6">Endoribonuclease that catalyzes the hydrolysis of histone-coding pre-mRNA 3'-end. Involved in histone pre-mRNA processing during the S-phase of the cell cycle, which is required for entering/progressing through S-phase. Cleaves histone pre-mRNA at a major and a minor cleavage site after the 5'-ACCCA-3' and the 5'-ACCCACA-3' sequence, respectively, and located downstream of the stem-loop. May require the presence of the HDE element located at the histone pre-RNA 3'-end to avoid non-specific cleavage.</text>
</comment>
<proteinExistence type="predicted"/>
<evidence type="ECO:0000259" key="7">
    <source>
        <dbReference type="SMART" id="SM00849"/>
    </source>
</evidence>
<name>A0AAV8VYV1_9CUCU</name>
<dbReference type="PANTHER" id="PTHR23200">
    <property type="entry name" value="METALLO-BETA-LACTAMASE DOMAIN-CONTAINING PROTEIN 1"/>
    <property type="match status" value="1"/>
</dbReference>
<dbReference type="Pfam" id="PF00753">
    <property type="entry name" value="Lactamase_B"/>
    <property type="match status" value="1"/>
</dbReference>
<comment type="subunit">
    <text evidence="2">Homodimer.</text>
</comment>
<dbReference type="GO" id="GO:0031123">
    <property type="term" value="P:RNA 3'-end processing"/>
    <property type="evidence" value="ECO:0007669"/>
    <property type="project" value="UniProtKB-ARBA"/>
</dbReference>
<dbReference type="GO" id="GO:0005829">
    <property type="term" value="C:cytosol"/>
    <property type="evidence" value="ECO:0007669"/>
    <property type="project" value="UniProtKB-SubCell"/>
</dbReference>
<comment type="catalytic activity">
    <reaction evidence="5">
        <text>a ribonucleotidyl-ribonucleotide-RNA + H2O = a 3'-end ribonucleotide-RNA + a 5'-end 5'-phospho-ribonucleoside-RNA + H(+)</text>
        <dbReference type="Rhea" id="RHEA:68096"/>
        <dbReference type="Rhea" id="RHEA-COMP:15179"/>
        <dbReference type="Rhea" id="RHEA-COMP:17355"/>
        <dbReference type="Rhea" id="RHEA-COMP:17428"/>
        <dbReference type="ChEBI" id="CHEBI:15377"/>
        <dbReference type="ChEBI" id="CHEBI:15378"/>
        <dbReference type="ChEBI" id="CHEBI:74896"/>
        <dbReference type="ChEBI" id="CHEBI:138282"/>
        <dbReference type="ChEBI" id="CHEBI:173118"/>
    </reaction>
    <physiologicalReaction direction="left-to-right" evidence="5">
        <dbReference type="Rhea" id="RHEA:68097"/>
    </physiologicalReaction>
</comment>
<organism evidence="8 9">
    <name type="scientific">Exocentrus adspersus</name>
    <dbReference type="NCBI Taxonomy" id="1586481"/>
    <lineage>
        <taxon>Eukaryota</taxon>
        <taxon>Metazoa</taxon>
        <taxon>Ecdysozoa</taxon>
        <taxon>Arthropoda</taxon>
        <taxon>Hexapoda</taxon>
        <taxon>Insecta</taxon>
        <taxon>Pterygota</taxon>
        <taxon>Neoptera</taxon>
        <taxon>Endopterygota</taxon>
        <taxon>Coleoptera</taxon>
        <taxon>Polyphaga</taxon>
        <taxon>Cucujiformia</taxon>
        <taxon>Chrysomeloidea</taxon>
        <taxon>Cerambycidae</taxon>
        <taxon>Lamiinae</taxon>
        <taxon>Acanthocinini</taxon>
        <taxon>Exocentrus</taxon>
    </lineage>
</organism>
<evidence type="ECO:0000256" key="4">
    <source>
        <dbReference type="ARBA" id="ARBA00032988"/>
    </source>
</evidence>
<dbReference type="EMBL" id="JANEYG010000017">
    <property type="protein sequence ID" value="KAJ8919528.1"/>
    <property type="molecule type" value="Genomic_DNA"/>
</dbReference>
<sequence length="199" mass="22620">MDPIVLFEGYSKTENNKYRANCSCVLIKGPPNIIVDTMTAWDGDRILKALQEESLTCDDINYVICTHGHSDHIGCNYLFKKATHIVGHSISHRDHYIEHDFRNGKEYVITNKIKVIPTPGHTLQDVTVMVSSQRGVTAITGDLFERFQDLTDEDIWKEAGSDSEELQRINRFKVLRMADFVIPGHGPMFRVPKTFKVPG</sequence>
<evidence type="ECO:0000256" key="3">
    <source>
        <dbReference type="ARBA" id="ARBA00014856"/>
    </source>
</evidence>